<feature type="domain" description="CNA-B" evidence="10">
    <location>
        <begin position="367"/>
        <end position="452"/>
    </location>
</feature>
<feature type="domain" description="SDR-like Ig" evidence="11">
    <location>
        <begin position="84"/>
        <end position="178"/>
    </location>
</feature>
<keyword evidence="7" id="KW-0812">Transmembrane</keyword>
<keyword evidence="13" id="KW-1185">Reference proteome</keyword>
<evidence type="ECO:0000313" key="12">
    <source>
        <dbReference type="EMBL" id="TDG74823.1"/>
    </source>
</evidence>
<dbReference type="CDD" id="cd00222">
    <property type="entry name" value="CollagenBindB"/>
    <property type="match status" value="4"/>
</dbReference>
<protein>
    <recommendedName>
        <fullName evidence="14">Gram-positive cocci surface proteins LPxTG domain-containing protein</fullName>
    </recommendedName>
</protein>
<keyword evidence="7" id="KW-1133">Transmembrane helix</keyword>
<dbReference type="InterPro" id="IPR008456">
    <property type="entry name" value="Collagen-bd_dom"/>
</dbReference>
<dbReference type="SUPFAM" id="SSF49401">
    <property type="entry name" value="Bacterial adhesins"/>
    <property type="match status" value="2"/>
</dbReference>
<dbReference type="EMBL" id="PUFN01000002">
    <property type="protein sequence ID" value="TDG74823.1"/>
    <property type="molecule type" value="Genomic_DNA"/>
</dbReference>
<dbReference type="AlphaFoldDB" id="A0A4R5NJM3"/>
<dbReference type="NCBIfam" id="TIGR01167">
    <property type="entry name" value="LPXTG_anchor"/>
    <property type="match status" value="1"/>
</dbReference>
<evidence type="ECO:0000256" key="5">
    <source>
        <dbReference type="ARBA" id="ARBA00023088"/>
    </source>
</evidence>
<dbReference type="Pfam" id="PF05737">
    <property type="entry name" value="Collagen_bind"/>
    <property type="match status" value="1"/>
</dbReference>
<dbReference type="InterPro" id="IPR011252">
    <property type="entry name" value="Fibrogen-bd_dom1"/>
</dbReference>
<comment type="caution">
    <text evidence="12">The sequence shown here is derived from an EMBL/GenBank/DDBJ whole genome shotgun (WGS) entry which is preliminary data.</text>
</comment>
<dbReference type="SUPFAM" id="SSF49478">
    <property type="entry name" value="Cna protein B-type domain"/>
    <property type="match status" value="5"/>
</dbReference>
<comment type="subcellular location">
    <subcellularLocation>
        <location evidence="1">Secreted</location>
        <location evidence="1">Cell wall</location>
        <topology evidence="1">Peptidoglycan-anchor</topology>
    </subcellularLocation>
</comment>
<feature type="compositionally biased region" description="Low complexity" evidence="6">
    <location>
        <begin position="856"/>
        <end position="865"/>
    </location>
</feature>
<evidence type="ECO:0000256" key="4">
    <source>
        <dbReference type="ARBA" id="ARBA00022729"/>
    </source>
</evidence>
<feature type="domain" description="Collagen binding" evidence="9">
    <location>
        <begin position="218"/>
        <end position="342"/>
    </location>
</feature>
<feature type="domain" description="CNA-B" evidence="10">
    <location>
        <begin position="781"/>
        <end position="861"/>
    </location>
</feature>
<feature type="domain" description="CNA-B" evidence="10">
    <location>
        <begin position="562"/>
        <end position="667"/>
    </location>
</feature>
<feature type="region of interest" description="Disordered" evidence="6">
    <location>
        <begin position="856"/>
        <end position="964"/>
    </location>
</feature>
<reference evidence="12 13" key="1">
    <citation type="journal article" date="2019" name="Appl. Microbiol. Biotechnol.">
        <title>Uncovering carbohydrate metabolism through a genotype-phenotype association study of 56 lactic acid bacteria genomes.</title>
        <authorList>
            <person name="Buron-Moles G."/>
            <person name="Chailyan A."/>
            <person name="Dolejs I."/>
            <person name="Forster J."/>
            <person name="Miks M.H."/>
        </authorList>
    </citation>
    <scope>NUCLEOTIDE SEQUENCE [LARGE SCALE GENOMIC DNA]</scope>
    <source>
        <strain evidence="12 13">ATCC 29644</strain>
    </source>
</reference>
<keyword evidence="4 8" id="KW-0732">Signal</keyword>
<dbReference type="Gene3D" id="2.60.40.1280">
    <property type="match status" value="1"/>
</dbReference>
<feature type="compositionally biased region" description="Pro residues" evidence="6">
    <location>
        <begin position="926"/>
        <end position="938"/>
    </location>
</feature>
<dbReference type="Pfam" id="PF17961">
    <property type="entry name" value="Big_8"/>
    <property type="match status" value="1"/>
</dbReference>
<dbReference type="GO" id="GO:0007155">
    <property type="term" value="P:cell adhesion"/>
    <property type="evidence" value="ECO:0007669"/>
    <property type="project" value="InterPro"/>
</dbReference>
<gene>
    <name evidence="12" type="ORF">C5L30_000058</name>
</gene>
<dbReference type="Pfam" id="PF05738">
    <property type="entry name" value="Cna_B"/>
    <property type="match status" value="5"/>
</dbReference>
<keyword evidence="5" id="KW-0572">Peptidoglycan-anchor</keyword>
<feature type="chain" id="PRO_5020901368" description="Gram-positive cocci surface proteins LPxTG domain-containing protein" evidence="8">
    <location>
        <begin position="30"/>
        <end position="994"/>
    </location>
</feature>
<dbReference type="InterPro" id="IPR008966">
    <property type="entry name" value="Adhesion_dom_sf"/>
</dbReference>
<evidence type="ECO:0000313" key="13">
    <source>
        <dbReference type="Proteomes" id="UP000295257"/>
    </source>
</evidence>
<dbReference type="InterPro" id="IPR041171">
    <property type="entry name" value="SDR_Ig"/>
</dbReference>
<evidence type="ECO:0008006" key="14">
    <source>
        <dbReference type="Google" id="ProtNLM"/>
    </source>
</evidence>
<evidence type="ECO:0000259" key="11">
    <source>
        <dbReference type="Pfam" id="PF17961"/>
    </source>
</evidence>
<evidence type="ECO:0000256" key="1">
    <source>
        <dbReference type="ARBA" id="ARBA00004168"/>
    </source>
</evidence>
<evidence type="ECO:0000256" key="7">
    <source>
        <dbReference type="SAM" id="Phobius"/>
    </source>
</evidence>
<keyword evidence="3" id="KW-0964">Secreted</keyword>
<dbReference type="Gene3D" id="2.60.40.740">
    <property type="match status" value="1"/>
</dbReference>
<feature type="region of interest" description="Disordered" evidence="6">
    <location>
        <begin position="28"/>
        <end position="58"/>
    </location>
</feature>
<feature type="domain" description="CNA-B" evidence="10">
    <location>
        <begin position="682"/>
        <end position="763"/>
    </location>
</feature>
<feature type="transmembrane region" description="Helical" evidence="7">
    <location>
        <begin position="973"/>
        <end position="990"/>
    </location>
</feature>
<keyword evidence="2" id="KW-0134">Cell wall</keyword>
<feature type="domain" description="CNA-B" evidence="10">
    <location>
        <begin position="459"/>
        <end position="527"/>
    </location>
</feature>
<proteinExistence type="predicted"/>
<evidence type="ECO:0000259" key="9">
    <source>
        <dbReference type="Pfam" id="PF05737"/>
    </source>
</evidence>
<feature type="compositionally biased region" description="Pro residues" evidence="6">
    <location>
        <begin position="874"/>
        <end position="890"/>
    </location>
</feature>
<dbReference type="GO" id="GO:0005518">
    <property type="term" value="F:collagen binding"/>
    <property type="evidence" value="ECO:0007669"/>
    <property type="project" value="InterPro"/>
</dbReference>
<evidence type="ECO:0000256" key="2">
    <source>
        <dbReference type="ARBA" id="ARBA00022512"/>
    </source>
</evidence>
<evidence type="ECO:0000259" key="10">
    <source>
        <dbReference type="Pfam" id="PF05738"/>
    </source>
</evidence>
<name>A0A4R5NJM3_9LACO</name>
<evidence type="ECO:0000256" key="3">
    <source>
        <dbReference type="ARBA" id="ARBA00022525"/>
    </source>
</evidence>
<feature type="signal peptide" evidence="8">
    <location>
        <begin position="1"/>
        <end position="29"/>
    </location>
</feature>
<evidence type="ECO:0000256" key="8">
    <source>
        <dbReference type="SAM" id="SignalP"/>
    </source>
</evidence>
<dbReference type="Gene3D" id="2.60.40.1140">
    <property type="entry name" value="Collagen-binding surface protein Cna, B-type domain"/>
    <property type="match status" value="5"/>
</dbReference>
<dbReference type="Proteomes" id="UP000295257">
    <property type="component" value="Unassembled WGS sequence"/>
</dbReference>
<organism evidence="12 13">
    <name type="scientific">Companilactobacillus farciminis</name>
    <dbReference type="NCBI Taxonomy" id="1612"/>
    <lineage>
        <taxon>Bacteria</taxon>
        <taxon>Bacillati</taxon>
        <taxon>Bacillota</taxon>
        <taxon>Bacilli</taxon>
        <taxon>Lactobacillales</taxon>
        <taxon>Lactobacillaceae</taxon>
        <taxon>Companilactobacillus</taxon>
    </lineage>
</organism>
<sequence length="994" mass="110518">MFKKGKNIFSLLIIIASIFMTSSTNMVEAQDSGDSPEVSTVADTGENSEDTQASEATTNWGSQFITKAQLQDASGNPQTHFGLYDDIYASWEFSTNNQKIHAGDTMEIPVPIQITIKNNILNSKTLKDKDGADIADISLNKDTRFITVTFNSTAASKSQTLNITGWISLKTNWNTNIVLPNKNTSIDWGLDDSVMKSPDTTNSATVDPPSTGQDNNSVLYKYGSFENDKINWTVEINYPGQSIPNAKYQDFIGDNQKLISDITVNSATRDADGNVTNDKENKYSDSKVTYSDDNKEFTVDFGGDIKQPINISYTTQITNYDNLSDNYSNSGDLLSNDTIKQSVTVNDSTTSIGGGASTSDILTSILGQKKWAVPEGTKIPDSIVVHLLRQVADGKTQEVTKKTVTAKDDWQYVFRYQRQYDDNGNLYHYTVKEDTPVDYVPVYDPTTYNITNYLADTFKVTKIWHDGNNAQNTRPKSIMVHLFDDKDQAKNTDSFNLNDDNNWTHTFTNLPQIAGNNWYVSEIGYDGQQTNTVPKGYIKTQYANDGNPQDQTIVNTLATSLNVTKKWDDNDSPDRPKSIQIQLYANDNNQGEKAVGSPVTLNADNNWSYSFGTNANSDDEKDPTNQLPKYDENDKEITYSAKEIDVSGYNASTDFNDDKTQETITNKKTDPNNPSVETKTFTVNKKWSDNNNPVRPKSAQIQLLANGEKQGDPVTVNANNDWTYTWNDLDKDTTYSVKEINVDDNYVSNVDKTSDNEATITNTLKPNSGGETPSSNKKTLTVEKVWNDNNNQDKIRPSAITVYLLTNKQKTADVVLNDANNWTYTWNNLSDKNSYDVTEDKISGYTATKTTTNNKITLTNTHKLNQTGTKDPDPSTPDNPDPTPTNPDPETPSGEKDPDPDIPDTPDVPDTPKVPDTPEVGKTPDPDPVIPDNPFTPDPDPDTSTDFNPDPMVPNVTYSNSQLPQTGNKELNWLYPLIGVMILGLITFRIKKRA</sequence>
<dbReference type="RefSeq" id="WP_010018036.1">
    <property type="nucleotide sequence ID" value="NZ_PUFN01000002.1"/>
</dbReference>
<evidence type="ECO:0000256" key="6">
    <source>
        <dbReference type="SAM" id="MobiDB-lite"/>
    </source>
</evidence>
<keyword evidence="7" id="KW-0472">Membrane</keyword>
<dbReference type="InterPro" id="IPR008454">
    <property type="entry name" value="Collagen-bd_Cna-like_B-typ_dom"/>
</dbReference>
<accession>A0A4R5NJM3</accession>
<feature type="region of interest" description="Disordered" evidence="6">
    <location>
        <begin position="611"/>
        <end position="631"/>
    </location>
</feature>